<name>A0A0H2R0J9_9AGAM</name>
<evidence type="ECO:0000313" key="1">
    <source>
        <dbReference type="EMBL" id="KLO05254.1"/>
    </source>
</evidence>
<keyword evidence="2" id="KW-1185">Reference proteome</keyword>
<dbReference type="AlphaFoldDB" id="A0A0H2R0J9"/>
<evidence type="ECO:0000313" key="2">
    <source>
        <dbReference type="Proteomes" id="UP000053477"/>
    </source>
</evidence>
<sequence length="402" mass="46694">MAHSRLVVLQHRGLDFVGHGRPSPIGWKPLPYELWLRIVSLSCKTYAYRVQHKLKCLMHDVVQYDDLMVRLHIDDLLTKQKLRRVSKSFQRIVLEVEQRDRCRIVIPVHRTVTRVEEEKCNYLSRCIVLVAFVEPDLKLSDDEVLARAVEGKDDVKHIHIHGKARTSTLQEISEFWQHVLAILHANDDKLQSVSLNPCHHVLFPDVRLVSSLKVLELTFDERFSVMEFASKYVKGTWVTLELLVVRLSGFHPLRSVIVDVIFGDEYPVLRSFYLYGFAPNDCIHRFLLSCPSIAQLSIITPKEEFPFEPTYQFVLPSMPSLEELAVTERHIPHYCARTQSTLSIIVLYDENWPVHPFSADHHKIVSKLLSSVVFPSLRTVMFRSVLNSEIERIFHPLRVTHQ</sequence>
<reference evidence="1 2" key="1">
    <citation type="submission" date="2015-04" db="EMBL/GenBank/DDBJ databases">
        <title>Complete genome sequence of Schizopora paradoxa KUC8140, a cosmopolitan wood degrader in East Asia.</title>
        <authorList>
            <consortium name="DOE Joint Genome Institute"/>
            <person name="Min B."/>
            <person name="Park H."/>
            <person name="Jang Y."/>
            <person name="Kim J.-J."/>
            <person name="Kim K.H."/>
            <person name="Pangilinan J."/>
            <person name="Lipzen A."/>
            <person name="Riley R."/>
            <person name="Grigoriev I.V."/>
            <person name="Spatafora J.W."/>
            <person name="Choi I.-G."/>
        </authorList>
    </citation>
    <scope>NUCLEOTIDE SEQUENCE [LARGE SCALE GENOMIC DNA]</scope>
    <source>
        <strain evidence="1 2">KUC8140</strain>
    </source>
</reference>
<dbReference type="InParanoid" id="A0A0H2R0J9"/>
<dbReference type="Proteomes" id="UP000053477">
    <property type="component" value="Unassembled WGS sequence"/>
</dbReference>
<gene>
    <name evidence="1" type="ORF">SCHPADRAFT_947072</name>
</gene>
<protein>
    <submittedName>
        <fullName evidence="1">Uncharacterized protein</fullName>
    </submittedName>
</protein>
<accession>A0A0H2R0J9</accession>
<proteinExistence type="predicted"/>
<dbReference type="EMBL" id="KQ086337">
    <property type="protein sequence ID" value="KLO05254.1"/>
    <property type="molecule type" value="Genomic_DNA"/>
</dbReference>
<organism evidence="1 2">
    <name type="scientific">Schizopora paradoxa</name>
    <dbReference type="NCBI Taxonomy" id="27342"/>
    <lineage>
        <taxon>Eukaryota</taxon>
        <taxon>Fungi</taxon>
        <taxon>Dikarya</taxon>
        <taxon>Basidiomycota</taxon>
        <taxon>Agaricomycotina</taxon>
        <taxon>Agaricomycetes</taxon>
        <taxon>Hymenochaetales</taxon>
        <taxon>Schizoporaceae</taxon>
        <taxon>Schizopora</taxon>
    </lineage>
</organism>